<dbReference type="AlphaFoldDB" id="A0AAF0CPG9"/>
<evidence type="ECO:0000256" key="1">
    <source>
        <dbReference type="SAM" id="MobiDB-lite"/>
    </source>
</evidence>
<evidence type="ECO:0008006" key="5">
    <source>
        <dbReference type="Google" id="ProtNLM"/>
    </source>
</evidence>
<keyword evidence="2" id="KW-0812">Transmembrane</keyword>
<feature type="transmembrane region" description="Helical" evidence="2">
    <location>
        <begin position="87"/>
        <end position="104"/>
    </location>
</feature>
<name>A0AAF0CPG9_9BACT</name>
<proteinExistence type="predicted"/>
<gene>
    <name evidence="3" type="ORF">PXH66_20260</name>
</gene>
<keyword evidence="4" id="KW-1185">Reference proteome</keyword>
<sequence>MSLRYEIPENDADETRRKNTDQAAEWKALAKEVTDSDPGFKRWKIRLWTITWVCAALAFAGMAYFAYTAYNPGLTRAGGRHVNPYSAPFIVAGMVLAAGQYVYAKRIKSIGLEVWSKKRDEEFRTQKS</sequence>
<keyword evidence="2" id="KW-1133">Transmembrane helix</keyword>
<evidence type="ECO:0000256" key="2">
    <source>
        <dbReference type="SAM" id="Phobius"/>
    </source>
</evidence>
<accession>A0AAF0CPG9</accession>
<evidence type="ECO:0000313" key="4">
    <source>
        <dbReference type="Proteomes" id="UP001218638"/>
    </source>
</evidence>
<protein>
    <recommendedName>
        <fullName evidence="5">Transmembrane protein</fullName>
    </recommendedName>
</protein>
<reference evidence="3" key="1">
    <citation type="submission" date="2023-03" db="EMBL/GenBank/DDBJ databases">
        <title>Lomoglobus Profundus gen. nov., sp. nov., a novel member of the phylum Verrucomicrobia, isolated from deep-marine sediment of South China Sea.</title>
        <authorList>
            <person name="Ahmad T."/>
            <person name="Ishaq S.E."/>
            <person name="Wang F."/>
        </authorList>
    </citation>
    <scope>NUCLEOTIDE SEQUENCE</scope>
    <source>
        <strain evidence="3">LMO-M01</strain>
    </source>
</reference>
<keyword evidence="2" id="KW-0472">Membrane</keyword>
<dbReference type="EMBL" id="CP119075">
    <property type="protein sequence ID" value="WED64684.1"/>
    <property type="molecule type" value="Genomic_DNA"/>
</dbReference>
<dbReference type="RefSeq" id="WP_330929969.1">
    <property type="nucleotide sequence ID" value="NZ_CP119075.1"/>
</dbReference>
<dbReference type="KEGG" id="slom:PXH66_20260"/>
<dbReference type="Proteomes" id="UP001218638">
    <property type="component" value="Chromosome"/>
</dbReference>
<feature type="transmembrane region" description="Helical" evidence="2">
    <location>
        <begin position="47"/>
        <end position="67"/>
    </location>
</feature>
<feature type="region of interest" description="Disordered" evidence="1">
    <location>
        <begin position="1"/>
        <end position="21"/>
    </location>
</feature>
<evidence type="ECO:0000313" key="3">
    <source>
        <dbReference type="EMBL" id="WED64684.1"/>
    </source>
</evidence>
<organism evidence="3 4">
    <name type="scientific">Synoicihabitans lomoniglobus</name>
    <dbReference type="NCBI Taxonomy" id="2909285"/>
    <lineage>
        <taxon>Bacteria</taxon>
        <taxon>Pseudomonadati</taxon>
        <taxon>Verrucomicrobiota</taxon>
        <taxon>Opitutia</taxon>
        <taxon>Opitutales</taxon>
        <taxon>Opitutaceae</taxon>
        <taxon>Synoicihabitans</taxon>
    </lineage>
</organism>